<dbReference type="InterPro" id="IPR037401">
    <property type="entry name" value="SnoaL-like"/>
</dbReference>
<sequence length="169" mass="19121">MSSFADLPRATKRARMEATIRTYFDGCNEADVAKMAAQFTPDAVHYFPPGLDGPWTGNTTIGENWRRLTLTIGSAWSIERVIAEPETLQAVIEWTHWKTRPGGYLRGDEWYRFDPETGLITEIRAFYASAPDGRPEVTLEGYDYAANGFHLKPPVARPHPDAEYDDTEH</sequence>
<comment type="caution">
    <text evidence="2">The sequence shown here is derived from an EMBL/GenBank/DDBJ whole genome shotgun (WGS) entry which is preliminary data.</text>
</comment>
<organism evidence="2 3">
    <name type="scientific">Streptomyces rhizosphaericus</name>
    <dbReference type="NCBI Taxonomy" id="114699"/>
    <lineage>
        <taxon>Bacteria</taxon>
        <taxon>Bacillati</taxon>
        <taxon>Actinomycetota</taxon>
        <taxon>Actinomycetes</taxon>
        <taxon>Kitasatosporales</taxon>
        <taxon>Streptomycetaceae</taxon>
        <taxon>Streptomyces</taxon>
        <taxon>Streptomyces violaceusniger group</taxon>
    </lineage>
</organism>
<feature type="domain" description="SnoaL-like" evidence="1">
    <location>
        <begin position="20"/>
        <end position="123"/>
    </location>
</feature>
<dbReference type="SUPFAM" id="SSF54427">
    <property type="entry name" value="NTF2-like"/>
    <property type="match status" value="1"/>
</dbReference>
<dbReference type="Pfam" id="PF12680">
    <property type="entry name" value="SnoaL_2"/>
    <property type="match status" value="1"/>
</dbReference>
<dbReference type="EMBL" id="JAAIKT010000009">
    <property type="protein sequence ID" value="NEW70827.1"/>
    <property type="molecule type" value="Genomic_DNA"/>
</dbReference>
<reference evidence="2" key="1">
    <citation type="submission" date="2020-02" db="EMBL/GenBank/DDBJ databases">
        <title>A new Streptomyces sp. for controlling soil-borne diseases.</title>
        <authorList>
            <person name="Li X."/>
            <person name="Tian Y."/>
            <person name="Gao K."/>
        </authorList>
    </citation>
    <scope>NUCLEOTIDE SEQUENCE [LARGE SCALE GENOMIC DNA]</scope>
    <source>
        <strain evidence="2">0250</strain>
    </source>
</reference>
<dbReference type="RefSeq" id="WP_164426039.1">
    <property type="nucleotide sequence ID" value="NZ_JAAIKT010000009.1"/>
</dbReference>
<dbReference type="Proteomes" id="UP000476310">
    <property type="component" value="Unassembled WGS sequence"/>
</dbReference>
<accession>A0A6G4AEB4</accession>
<evidence type="ECO:0000313" key="2">
    <source>
        <dbReference type="EMBL" id="NEW70827.1"/>
    </source>
</evidence>
<keyword evidence="3" id="KW-1185">Reference proteome</keyword>
<name>A0A6G4AEB4_9ACTN</name>
<protein>
    <submittedName>
        <fullName evidence="2">Nuclear transport factor 2 family protein</fullName>
    </submittedName>
</protein>
<evidence type="ECO:0000259" key="1">
    <source>
        <dbReference type="Pfam" id="PF12680"/>
    </source>
</evidence>
<dbReference type="AlphaFoldDB" id="A0A6G4AEB4"/>
<dbReference type="InterPro" id="IPR032710">
    <property type="entry name" value="NTF2-like_dom_sf"/>
</dbReference>
<gene>
    <name evidence="2" type="ORF">G4H13_10490</name>
</gene>
<evidence type="ECO:0000313" key="3">
    <source>
        <dbReference type="Proteomes" id="UP000476310"/>
    </source>
</evidence>
<proteinExistence type="predicted"/>
<dbReference type="Gene3D" id="3.10.450.50">
    <property type="match status" value="1"/>
</dbReference>